<reference evidence="2 3" key="1">
    <citation type="submission" date="2023-09" db="EMBL/GenBank/DDBJ databases">
        <authorList>
            <person name="Wang M."/>
        </authorList>
    </citation>
    <scope>NUCLEOTIDE SEQUENCE [LARGE SCALE GENOMIC DNA]</scope>
    <source>
        <strain evidence="2">GT-2023</strain>
        <tissue evidence="2">Liver</tissue>
    </source>
</reference>
<dbReference type="PANTHER" id="PTHR37984">
    <property type="entry name" value="PROTEIN CBG26694"/>
    <property type="match status" value="1"/>
</dbReference>
<name>A0ABR3NZ97_9TELE</name>
<dbReference type="EMBL" id="JAYMGO010000001">
    <property type="protein sequence ID" value="KAL1282200.1"/>
    <property type="molecule type" value="Genomic_DNA"/>
</dbReference>
<organism evidence="2 3">
    <name type="scientific">Cirrhinus molitorella</name>
    <name type="common">mud carp</name>
    <dbReference type="NCBI Taxonomy" id="172907"/>
    <lineage>
        <taxon>Eukaryota</taxon>
        <taxon>Metazoa</taxon>
        <taxon>Chordata</taxon>
        <taxon>Craniata</taxon>
        <taxon>Vertebrata</taxon>
        <taxon>Euteleostomi</taxon>
        <taxon>Actinopterygii</taxon>
        <taxon>Neopterygii</taxon>
        <taxon>Teleostei</taxon>
        <taxon>Ostariophysi</taxon>
        <taxon>Cypriniformes</taxon>
        <taxon>Cyprinidae</taxon>
        <taxon>Labeoninae</taxon>
        <taxon>Labeonini</taxon>
        <taxon>Cirrhinus</taxon>
    </lineage>
</organism>
<protein>
    <submittedName>
        <fullName evidence="2">Uncharacterized protein</fullName>
    </submittedName>
</protein>
<comment type="caution">
    <text evidence="2">The sequence shown here is derived from an EMBL/GenBank/DDBJ whole genome shotgun (WGS) entry which is preliminary data.</text>
</comment>
<dbReference type="InterPro" id="IPR050951">
    <property type="entry name" value="Retrovirus_Pol_polyprotein"/>
</dbReference>
<dbReference type="Gene3D" id="3.30.420.10">
    <property type="entry name" value="Ribonuclease H-like superfamily/Ribonuclease H"/>
    <property type="match status" value="1"/>
</dbReference>
<evidence type="ECO:0000256" key="1">
    <source>
        <dbReference type="SAM" id="MobiDB-lite"/>
    </source>
</evidence>
<evidence type="ECO:0000313" key="3">
    <source>
        <dbReference type="Proteomes" id="UP001558613"/>
    </source>
</evidence>
<proteinExistence type="predicted"/>
<dbReference type="PANTHER" id="PTHR37984:SF12">
    <property type="entry name" value="RIBONUCLEASE H"/>
    <property type="match status" value="1"/>
</dbReference>
<feature type="region of interest" description="Disordered" evidence="1">
    <location>
        <begin position="130"/>
        <end position="160"/>
    </location>
</feature>
<keyword evidence="3" id="KW-1185">Reference proteome</keyword>
<accession>A0ABR3NZ97</accession>
<evidence type="ECO:0000313" key="2">
    <source>
        <dbReference type="EMBL" id="KAL1282200.1"/>
    </source>
</evidence>
<sequence>MVQTTKEALSHINKGEWQTRLARFLLSQHITPNSSTGKSPAELLINRRLTTALDRLHPDHGEDMLHKQELDAAKSSGTVREFRPHDLVYMRSYGKDAKWIPGVITDVTGPLSYKVRVGDGQVHRRHVDQLRDRVTPSRGPSGPEQEGYTASLPEPSGTEMPELQLPEMEILGWRLPGLKAHQSPLFLGGTP</sequence>
<dbReference type="Proteomes" id="UP001558613">
    <property type="component" value="Unassembled WGS sequence"/>
</dbReference>
<dbReference type="InterPro" id="IPR036397">
    <property type="entry name" value="RNaseH_sf"/>
</dbReference>
<gene>
    <name evidence="2" type="ORF">QQF64_001003</name>
</gene>